<reference evidence="2 3" key="1">
    <citation type="submission" date="2023-01" db="EMBL/GenBank/DDBJ databases">
        <title>Analysis of 21 Apiospora genomes using comparative genomics revels a genus with tremendous synthesis potential of carbohydrate active enzymes and secondary metabolites.</title>
        <authorList>
            <person name="Sorensen T."/>
        </authorList>
    </citation>
    <scope>NUCLEOTIDE SEQUENCE [LARGE SCALE GENOMIC DNA]</scope>
    <source>
        <strain evidence="2 3">CBS 135458</strain>
    </source>
</reference>
<evidence type="ECO:0000256" key="1">
    <source>
        <dbReference type="SAM" id="MobiDB-lite"/>
    </source>
</evidence>
<sequence length="447" mass="49246">MSGKKKVRILELEALQRPFYVDPGSNKVSGTTGRRTRKSRVSKAVSASAKASGIATKTRRKWEAAIAKFSQPQPGYPRFLCRGIRPNSGGGNQVSEKLNTIESVVPHAFTSSEDYDLFDTPNLRQVFNAHLAGATAGNSPFPSWTPSMGVVMKYTTEDGSLAMLDTTLLGYKGSSESEQSLSEPPLVFHVPDLVKVDMAAVDNEYEFDYEFLVYRPVTKSAYHSVGIGEIRGAGWSYKHDYDKVGGENGDDGDDDDGSPCPIREEDVAVARAVAELYRRQATTYNSPAVAPNATATFRSVQYRSKKDLDEADLQVLTRLLAADLEAWRASGDPAPLVNPDQFTKGIHDSKFMVLILVDIQQQKQQQEQQQQPLKQPGPVTASKSKKRKADDEDDNADGEFQPPRPKRQHKDGKAEPVRGRPRTRAAPRELPEPDLILIPTCSVTPIL</sequence>
<dbReference type="Proteomes" id="UP001480595">
    <property type="component" value="Unassembled WGS sequence"/>
</dbReference>
<comment type="caution">
    <text evidence="2">The sequence shown here is derived from an EMBL/GenBank/DDBJ whole genome shotgun (WGS) entry which is preliminary data.</text>
</comment>
<organism evidence="2 3">
    <name type="scientific">Apiospora phragmitis</name>
    <dbReference type="NCBI Taxonomy" id="2905665"/>
    <lineage>
        <taxon>Eukaryota</taxon>
        <taxon>Fungi</taxon>
        <taxon>Dikarya</taxon>
        <taxon>Ascomycota</taxon>
        <taxon>Pezizomycotina</taxon>
        <taxon>Sordariomycetes</taxon>
        <taxon>Xylariomycetidae</taxon>
        <taxon>Amphisphaeriales</taxon>
        <taxon>Apiosporaceae</taxon>
        <taxon>Apiospora</taxon>
    </lineage>
</organism>
<protein>
    <submittedName>
        <fullName evidence="2">Uncharacterized protein</fullName>
    </submittedName>
</protein>
<gene>
    <name evidence="2" type="ORF">PG994_008215</name>
</gene>
<dbReference type="EMBL" id="JAQQWL010000008">
    <property type="protein sequence ID" value="KAK8061849.1"/>
    <property type="molecule type" value="Genomic_DNA"/>
</dbReference>
<proteinExistence type="predicted"/>
<dbReference type="GeneID" id="92092687"/>
<dbReference type="RefSeq" id="XP_066715111.1">
    <property type="nucleotide sequence ID" value="XM_066859624.1"/>
</dbReference>
<evidence type="ECO:0000313" key="3">
    <source>
        <dbReference type="Proteomes" id="UP001480595"/>
    </source>
</evidence>
<evidence type="ECO:0000313" key="2">
    <source>
        <dbReference type="EMBL" id="KAK8061849.1"/>
    </source>
</evidence>
<accession>A0ABR1UVI7</accession>
<keyword evidence="3" id="KW-1185">Reference proteome</keyword>
<feature type="compositionally biased region" description="Low complexity" evidence="1">
    <location>
        <begin position="365"/>
        <end position="376"/>
    </location>
</feature>
<name>A0ABR1UVI7_9PEZI</name>
<feature type="region of interest" description="Disordered" evidence="1">
    <location>
        <begin position="365"/>
        <end position="436"/>
    </location>
</feature>